<feature type="signal peptide" evidence="1">
    <location>
        <begin position="1"/>
        <end position="20"/>
    </location>
</feature>
<organism evidence="2 3">
    <name type="scientific">Paractinoplanes rhizophilus</name>
    <dbReference type="NCBI Taxonomy" id="1416877"/>
    <lineage>
        <taxon>Bacteria</taxon>
        <taxon>Bacillati</taxon>
        <taxon>Actinomycetota</taxon>
        <taxon>Actinomycetes</taxon>
        <taxon>Micromonosporales</taxon>
        <taxon>Micromonosporaceae</taxon>
        <taxon>Paractinoplanes</taxon>
    </lineage>
</organism>
<keyword evidence="3" id="KW-1185">Reference proteome</keyword>
<sequence>MPQPRLAAVPLALVATAALAAGCSIDISPESVPVPFSVAPTPSGSAGVPKYVCTAAYKILTDGAVRLAGYVRGDGEHNRQGLRDTFAGMAAKLDAEAAGVTDPALKEALGAMSADLTAAAQGPDPKAYANGGFQTVGQKLDSACPSA</sequence>
<evidence type="ECO:0000256" key="1">
    <source>
        <dbReference type="SAM" id="SignalP"/>
    </source>
</evidence>
<dbReference type="EMBL" id="JBHTBJ010000001">
    <property type="protein sequence ID" value="MFC7272645.1"/>
    <property type="molecule type" value="Genomic_DNA"/>
</dbReference>
<keyword evidence="1" id="KW-0732">Signal</keyword>
<name>A0ABW2HM87_9ACTN</name>
<comment type="caution">
    <text evidence="2">The sequence shown here is derived from an EMBL/GenBank/DDBJ whole genome shotgun (WGS) entry which is preliminary data.</text>
</comment>
<protein>
    <submittedName>
        <fullName evidence="2">Uncharacterized protein</fullName>
    </submittedName>
</protein>
<evidence type="ECO:0000313" key="3">
    <source>
        <dbReference type="Proteomes" id="UP001596548"/>
    </source>
</evidence>
<dbReference type="RefSeq" id="WP_378964030.1">
    <property type="nucleotide sequence ID" value="NZ_JBHTBJ010000001.1"/>
</dbReference>
<dbReference type="Proteomes" id="UP001596548">
    <property type="component" value="Unassembled WGS sequence"/>
</dbReference>
<dbReference type="PROSITE" id="PS51257">
    <property type="entry name" value="PROKAR_LIPOPROTEIN"/>
    <property type="match status" value="1"/>
</dbReference>
<accession>A0ABW2HM87</accession>
<proteinExistence type="predicted"/>
<gene>
    <name evidence="2" type="ORF">ACFQS1_01525</name>
</gene>
<evidence type="ECO:0000313" key="2">
    <source>
        <dbReference type="EMBL" id="MFC7272645.1"/>
    </source>
</evidence>
<reference evidence="3" key="1">
    <citation type="journal article" date="2019" name="Int. J. Syst. Evol. Microbiol.">
        <title>The Global Catalogue of Microorganisms (GCM) 10K type strain sequencing project: providing services to taxonomists for standard genome sequencing and annotation.</title>
        <authorList>
            <consortium name="The Broad Institute Genomics Platform"/>
            <consortium name="The Broad Institute Genome Sequencing Center for Infectious Disease"/>
            <person name="Wu L."/>
            <person name="Ma J."/>
        </authorList>
    </citation>
    <scope>NUCLEOTIDE SEQUENCE [LARGE SCALE GENOMIC DNA]</scope>
    <source>
        <strain evidence="3">XZYJT-10</strain>
    </source>
</reference>
<feature type="chain" id="PRO_5046478978" evidence="1">
    <location>
        <begin position="21"/>
        <end position="147"/>
    </location>
</feature>